<dbReference type="GO" id="GO:0016459">
    <property type="term" value="C:myosin complex"/>
    <property type="evidence" value="ECO:0007669"/>
    <property type="project" value="UniProtKB-KW"/>
</dbReference>
<comment type="caution">
    <text evidence="6">The sequence shown here is derived from an EMBL/GenBank/DDBJ whole genome shotgun (WGS) entry which is preliminary data.</text>
</comment>
<dbReference type="STRING" id="74649.A0A2P6SDY6"/>
<keyword evidence="6" id="KW-0378">Hydrolase</keyword>
<dbReference type="GO" id="GO:0051015">
    <property type="term" value="F:actin filament binding"/>
    <property type="evidence" value="ECO:0007669"/>
    <property type="project" value="TreeGrafter"/>
</dbReference>
<dbReference type="Gramene" id="PRQ56888">
    <property type="protein sequence ID" value="PRQ56888"/>
    <property type="gene ID" value="RchiOBHm_Chr1g0342251"/>
</dbReference>
<keyword evidence="2" id="KW-0067">ATP-binding</keyword>
<evidence type="ECO:0000256" key="3">
    <source>
        <dbReference type="ARBA" id="ARBA00023203"/>
    </source>
</evidence>
<protein>
    <submittedName>
        <fullName evidence="6">Putative myosin ATPase</fullName>
        <ecNumber evidence="6">3.6.4.1</ecNumber>
    </submittedName>
</protein>
<sequence length="137" mass="15053">MIPEMLNLKSANEYKYLQQSNCYSITGVDDVEEFRVVKEALDVVHINKEDQQSVFAMLAAVLWLGNISFSVIDNENHVEAVADEGLFTVAKLVGCSPEELTLALSIKRLDINILVIILIGLQSQLQSLPGSPSKGCC</sequence>
<dbReference type="GO" id="GO:0016020">
    <property type="term" value="C:membrane"/>
    <property type="evidence" value="ECO:0007669"/>
    <property type="project" value="TreeGrafter"/>
</dbReference>
<gene>
    <name evidence="6" type="ORF">RchiOBHm_Chr1g0342251</name>
</gene>
<evidence type="ECO:0000256" key="1">
    <source>
        <dbReference type="ARBA" id="ARBA00022741"/>
    </source>
</evidence>
<reference evidence="6 7" key="1">
    <citation type="journal article" date="2018" name="Nat. Genet.">
        <title>The Rosa genome provides new insights in the design of modern roses.</title>
        <authorList>
            <person name="Bendahmane M."/>
        </authorList>
    </citation>
    <scope>NUCLEOTIDE SEQUENCE [LARGE SCALE GENOMIC DNA]</scope>
    <source>
        <strain evidence="7">cv. Old Blush</strain>
    </source>
</reference>
<dbReference type="GO" id="GO:0007015">
    <property type="term" value="P:actin filament organization"/>
    <property type="evidence" value="ECO:0007669"/>
    <property type="project" value="TreeGrafter"/>
</dbReference>
<accession>A0A2P6SDY6</accession>
<name>A0A2P6SDY6_ROSCH</name>
<feature type="domain" description="Myosin motor" evidence="5">
    <location>
        <begin position="1"/>
        <end position="137"/>
    </location>
</feature>
<keyword evidence="1" id="KW-0547">Nucleotide-binding</keyword>
<evidence type="ECO:0000313" key="6">
    <source>
        <dbReference type="EMBL" id="PRQ56888.1"/>
    </source>
</evidence>
<keyword evidence="4" id="KW-0505">Motor protein</keyword>
<evidence type="ECO:0000313" key="7">
    <source>
        <dbReference type="Proteomes" id="UP000238479"/>
    </source>
</evidence>
<dbReference type="InterPro" id="IPR001609">
    <property type="entry name" value="Myosin_head_motor_dom-like"/>
</dbReference>
<dbReference type="GO" id="GO:0005737">
    <property type="term" value="C:cytoplasm"/>
    <property type="evidence" value="ECO:0007669"/>
    <property type="project" value="TreeGrafter"/>
</dbReference>
<dbReference type="Gene3D" id="1.20.120.720">
    <property type="entry name" value="Myosin VI head, motor domain, U50 subdomain"/>
    <property type="match status" value="1"/>
</dbReference>
<evidence type="ECO:0000259" key="5">
    <source>
        <dbReference type="PROSITE" id="PS51456"/>
    </source>
</evidence>
<dbReference type="Pfam" id="PF00063">
    <property type="entry name" value="Myosin_head"/>
    <property type="match status" value="1"/>
</dbReference>
<dbReference type="GO" id="GO:0000146">
    <property type="term" value="F:microfilament motor activity"/>
    <property type="evidence" value="ECO:0007669"/>
    <property type="project" value="TreeGrafter"/>
</dbReference>
<dbReference type="InterPro" id="IPR027417">
    <property type="entry name" value="P-loop_NTPase"/>
</dbReference>
<dbReference type="PANTHER" id="PTHR13140:SF780">
    <property type="entry name" value="MYOSIN-1"/>
    <property type="match status" value="1"/>
</dbReference>
<proteinExistence type="inferred from homology"/>
<dbReference type="SUPFAM" id="SSF52540">
    <property type="entry name" value="P-loop containing nucleoside triphosphate hydrolases"/>
    <property type="match status" value="1"/>
</dbReference>
<keyword evidence="3 4" id="KW-0009">Actin-binding</keyword>
<dbReference type="PROSITE" id="PS51456">
    <property type="entry name" value="MYOSIN_MOTOR"/>
    <property type="match status" value="1"/>
</dbReference>
<organism evidence="6 7">
    <name type="scientific">Rosa chinensis</name>
    <name type="common">China rose</name>
    <dbReference type="NCBI Taxonomy" id="74649"/>
    <lineage>
        <taxon>Eukaryota</taxon>
        <taxon>Viridiplantae</taxon>
        <taxon>Streptophyta</taxon>
        <taxon>Embryophyta</taxon>
        <taxon>Tracheophyta</taxon>
        <taxon>Spermatophyta</taxon>
        <taxon>Magnoliopsida</taxon>
        <taxon>eudicotyledons</taxon>
        <taxon>Gunneridae</taxon>
        <taxon>Pentapetalae</taxon>
        <taxon>rosids</taxon>
        <taxon>fabids</taxon>
        <taxon>Rosales</taxon>
        <taxon>Rosaceae</taxon>
        <taxon>Rosoideae</taxon>
        <taxon>Rosoideae incertae sedis</taxon>
        <taxon>Rosa</taxon>
    </lineage>
</organism>
<evidence type="ECO:0000256" key="4">
    <source>
        <dbReference type="PROSITE-ProRule" id="PRU00782"/>
    </source>
</evidence>
<dbReference type="PANTHER" id="PTHR13140">
    <property type="entry name" value="MYOSIN"/>
    <property type="match status" value="1"/>
</dbReference>
<dbReference type="GO" id="GO:0016787">
    <property type="term" value="F:hydrolase activity"/>
    <property type="evidence" value="ECO:0007669"/>
    <property type="project" value="UniProtKB-KW"/>
</dbReference>
<dbReference type="Proteomes" id="UP000238479">
    <property type="component" value="Chromosome 1"/>
</dbReference>
<keyword evidence="4" id="KW-0518">Myosin</keyword>
<dbReference type="EMBL" id="PDCK01000039">
    <property type="protein sequence ID" value="PRQ56888.1"/>
    <property type="molecule type" value="Genomic_DNA"/>
</dbReference>
<comment type="similarity">
    <text evidence="4">Belongs to the TRAFAC class myosin-kinesin ATPase superfamily. Myosin family.</text>
</comment>
<dbReference type="AlphaFoldDB" id="A0A2P6SDY6"/>
<dbReference type="EC" id="3.6.4.1" evidence="6"/>
<dbReference type="Gene3D" id="1.10.10.820">
    <property type="match status" value="1"/>
</dbReference>
<keyword evidence="7" id="KW-1185">Reference proteome</keyword>
<dbReference type="GO" id="GO:0005524">
    <property type="term" value="F:ATP binding"/>
    <property type="evidence" value="ECO:0007669"/>
    <property type="project" value="UniProtKB-KW"/>
</dbReference>
<comment type="caution">
    <text evidence="4">Lacks conserved residue(s) required for the propagation of feature annotation.</text>
</comment>
<evidence type="ECO:0000256" key="2">
    <source>
        <dbReference type="ARBA" id="ARBA00022840"/>
    </source>
</evidence>